<dbReference type="AlphaFoldDB" id="A0A369ZRT6"/>
<keyword evidence="2" id="KW-1185">Reference proteome</keyword>
<dbReference type="SUPFAM" id="SSF53850">
    <property type="entry name" value="Periplasmic binding protein-like II"/>
    <property type="match status" value="1"/>
</dbReference>
<evidence type="ECO:0000313" key="2">
    <source>
        <dbReference type="Proteomes" id="UP000253945"/>
    </source>
</evidence>
<dbReference type="Proteomes" id="UP000253945">
    <property type="component" value="Unassembled WGS sequence"/>
</dbReference>
<sequence length="82" mass="9203">MIDQLAPYPDLVIDWHDDISKLDSMNHRINMGLRIGLEADSKFIVRKITEIGDVLVAAPSLLERLGKPTSLEDLEHSYPFGA</sequence>
<accession>A0A369ZRT6</accession>
<dbReference type="EMBL" id="QEQF01000004">
    <property type="protein sequence ID" value="RDF10442.1"/>
    <property type="molecule type" value="Genomic_DNA"/>
</dbReference>
<comment type="caution">
    <text evidence="1">The sequence shown here is derived from an EMBL/GenBank/DDBJ whole genome shotgun (WGS) entry which is preliminary data.</text>
</comment>
<reference evidence="1 2" key="1">
    <citation type="submission" date="2018-05" db="EMBL/GenBank/DDBJ databases">
        <title>Draft Genome Sequences for a Diverse set of 7 Haemophilus Species.</title>
        <authorList>
            <person name="Nichols M."/>
            <person name="Topaz N."/>
            <person name="Wang X."/>
            <person name="Wang X."/>
            <person name="Boxrud D."/>
        </authorList>
    </citation>
    <scope>NUCLEOTIDE SEQUENCE [LARGE SCALE GENOMIC DNA]</scope>
    <source>
        <strain evidence="1 2">C2014016342</strain>
    </source>
</reference>
<gene>
    <name evidence="1" type="ORF">DPV92_05450</name>
</gene>
<proteinExistence type="predicted"/>
<organism evidence="1 2">
    <name type="scientific">Haemophilus paraphrohaemolyticus</name>
    <dbReference type="NCBI Taxonomy" id="736"/>
    <lineage>
        <taxon>Bacteria</taxon>
        <taxon>Pseudomonadati</taxon>
        <taxon>Pseudomonadota</taxon>
        <taxon>Gammaproteobacteria</taxon>
        <taxon>Pasteurellales</taxon>
        <taxon>Pasteurellaceae</taxon>
        <taxon>Haemophilus</taxon>
    </lineage>
</organism>
<protein>
    <submittedName>
        <fullName evidence="1">Uncharacterized protein</fullName>
    </submittedName>
</protein>
<evidence type="ECO:0000313" key="1">
    <source>
        <dbReference type="EMBL" id="RDF10442.1"/>
    </source>
</evidence>
<dbReference type="Gene3D" id="3.40.190.290">
    <property type="match status" value="1"/>
</dbReference>
<name>A0A369ZRT6_9PAST</name>